<dbReference type="Gene3D" id="3.40.50.2300">
    <property type="match status" value="1"/>
</dbReference>
<evidence type="ECO:0000256" key="5">
    <source>
        <dbReference type="ARBA" id="ARBA00023015"/>
    </source>
</evidence>
<dbReference type="AlphaFoldDB" id="A0A1F6T3L4"/>
<dbReference type="Pfam" id="PF00486">
    <property type="entry name" value="Trans_reg_C"/>
    <property type="match status" value="1"/>
</dbReference>
<evidence type="ECO:0000256" key="4">
    <source>
        <dbReference type="ARBA" id="ARBA00023012"/>
    </source>
</evidence>
<dbReference type="InterPro" id="IPR039420">
    <property type="entry name" value="WalR-like"/>
</dbReference>
<evidence type="ECO:0000256" key="2">
    <source>
        <dbReference type="ARBA" id="ARBA00022490"/>
    </source>
</evidence>
<name>A0A1F6T3L4_9PROT</name>
<evidence type="ECO:0000256" key="6">
    <source>
        <dbReference type="ARBA" id="ARBA00023125"/>
    </source>
</evidence>
<dbReference type="GO" id="GO:0032993">
    <property type="term" value="C:protein-DNA complex"/>
    <property type="evidence" value="ECO:0007669"/>
    <property type="project" value="TreeGrafter"/>
</dbReference>
<dbReference type="InterPro" id="IPR016032">
    <property type="entry name" value="Sig_transdc_resp-reg_C-effctor"/>
</dbReference>
<keyword evidence="5" id="KW-0805">Transcription regulation</keyword>
<keyword evidence="4" id="KW-0902">Two-component regulatory system</keyword>
<keyword evidence="2" id="KW-0963">Cytoplasm</keyword>
<evidence type="ECO:0000259" key="11">
    <source>
        <dbReference type="PROSITE" id="PS51755"/>
    </source>
</evidence>
<comment type="caution">
    <text evidence="12">The sequence shown here is derived from an EMBL/GenBank/DDBJ whole genome shotgun (WGS) entry which is preliminary data.</text>
</comment>
<dbReference type="InterPro" id="IPR036388">
    <property type="entry name" value="WH-like_DNA-bd_sf"/>
</dbReference>
<dbReference type="InterPro" id="IPR001789">
    <property type="entry name" value="Sig_transdc_resp-reg_receiver"/>
</dbReference>
<dbReference type="GO" id="GO:0005829">
    <property type="term" value="C:cytosol"/>
    <property type="evidence" value="ECO:0007669"/>
    <property type="project" value="TreeGrafter"/>
</dbReference>
<evidence type="ECO:0000256" key="3">
    <source>
        <dbReference type="ARBA" id="ARBA00022553"/>
    </source>
</evidence>
<dbReference type="GO" id="GO:0000156">
    <property type="term" value="F:phosphorelay response regulator activity"/>
    <property type="evidence" value="ECO:0007669"/>
    <property type="project" value="TreeGrafter"/>
</dbReference>
<dbReference type="STRING" id="1817756.A2140_01150"/>
<dbReference type="PANTHER" id="PTHR48111:SF39">
    <property type="entry name" value="TRANSCRIPTIONAL REGULATORY PROTEIN CPXR"/>
    <property type="match status" value="1"/>
</dbReference>
<dbReference type="InterPro" id="IPR011006">
    <property type="entry name" value="CheY-like_superfamily"/>
</dbReference>
<dbReference type="FunFam" id="3.40.50.2300:FF:000001">
    <property type="entry name" value="DNA-binding response regulator PhoB"/>
    <property type="match status" value="1"/>
</dbReference>
<dbReference type="GO" id="GO:0006355">
    <property type="term" value="P:regulation of DNA-templated transcription"/>
    <property type="evidence" value="ECO:0007669"/>
    <property type="project" value="InterPro"/>
</dbReference>
<dbReference type="Gene3D" id="6.10.250.690">
    <property type="match status" value="1"/>
</dbReference>
<evidence type="ECO:0000259" key="10">
    <source>
        <dbReference type="PROSITE" id="PS50110"/>
    </source>
</evidence>
<feature type="DNA-binding region" description="OmpR/PhoB-type" evidence="9">
    <location>
        <begin position="132"/>
        <end position="231"/>
    </location>
</feature>
<dbReference type="Pfam" id="PF00072">
    <property type="entry name" value="Response_reg"/>
    <property type="match status" value="1"/>
</dbReference>
<dbReference type="SMART" id="SM00862">
    <property type="entry name" value="Trans_reg_C"/>
    <property type="match status" value="1"/>
</dbReference>
<dbReference type="PROSITE" id="PS50110">
    <property type="entry name" value="RESPONSE_REGULATORY"/>
    <property type="match status" value="1"/>
</dbReference>
<comment type="subcellular location">
    <subcellularLocation>
        <location evidence="1">Cytoplasm</location>
    </subcellularLocation>
</comment>
<dbReference type="EMBL" id="MFSQ01000086">
    <property type="protein sequence ID" value="OGI39748.1"/>
    <property type="molecule type" value="Genomic_DNA"/>
</dbReference>
<dbReference type="SUPFAM" id="SSF46894">
    <property type="entry name" value="C-terminal effector domain of the bipartite response regulators"/>
    <property type="match status" value="1"/>
</dbReference>
<keyword evidence="7" id="KW-0804">Transcription</keyword>
<dbReference type="Gene3D" id="1.10.10.10">
    <property type="entry name" value="Winged helix-like DNA-binding domain superfamily/Winged helix DNA-binding domain"/>
    <property type="match status" value="1"/>
</dbReference>
<dbReference type="InterPro" id="IPR001867">
    <property type="entry name" value="OmpR/PhoB-type_DNA-bd"/>
</dbReference>
<reference evidence="12 13" key="1">
    <citation type="journal article" date="2016" name="Nat. Commun.">
        <title>Thousands of microbial genomes shed light on interconnected biogeochemical processes in an aquifer system.</title>
        <authorList>
            <person name="Anantharaman K."/>
            <person name="Brown C.T."/>
            <person name="Hug L.A."/>
            <person name="Sharon I."/>
            <person name="Castelle C.J."/>
            <person name="Probst A.J."/>
            <person name="Thomas B.C."/>
            <person name="Singh A."/>
            <person name="Wilkins M.J."/>
            <person name="Karaoz U."/>
            <person name="Brodie E.L."/>
            <person name="Williams K.H."/>
            <person name="Hubbard S.S."/>
            <person name="Banfield J.F."/>
        </authorList>
    </citation>
    <scope>NUCLEOTIDE SEQUENCE [LARGE SCALE GENOMIC DNA]</scope>
</reference>
<proteinExistence type="predicted"/>
<dbReference type="SUPFAM" id="SSF52172">
    <property type="entry name" value="CheY-like"/>
    <property type="match status" value="1"/>
</dbReference>
<evidence type="ECO:0000256" key="1">
    <source>
        <dbReference type="ARBA" id="ARBA00004496"/>
    </source>
</evidence>
<dbReference type="GO" id="GO:0000976">
    <property type="term" value="F:transcription cis-regulatory region binding"/>
    <property type="evidence" value="ECO:0007669"/>
    <property type="project" value="TreeGrafter"/>
</dbReference>
<protein>
    <submittedName>
        <fullName evidence="12">DNA-binding response regulator</fullName>
    </submittedName>
</protein>
<evidence type="ECO:0000313" key="12">
    <source>
        <dbReference type="EMBL" id="OGI39748.1"/>
    </source>
</evidence>
<feature type="domain" description="OmpR/PhoB-type" evidence="11">
    <location>
        <begin position="132"/>
        <end position="231"/>
    </location>
</feature>
<dbReference type="SMART" id="SM00448">
    <property type="entry name" value="REC"/>
    <property type="match status" value="1"/>
</dbReference>
<keyword evidence="3 8" id="KW-0597">Phosphoprotein</keyword>
<evidence type="ECO:0000256" key="7">
    <source>
        <dbReference type="ARBA" id="ARBA00023163"/>
    </source>
</evidence>
<evidence type="ECO:0000256" key="8">
    <source>
        <dbReference type="PROSITE-ProRule" id="PRU00169"/>
    </source>
</evidence>
<feature type="domain" description="Response regulatory" evidence="10">
    <location>
        <begin position="3"/>
        <end position="116"/>
    </location>
</feature>
<dbReference type="CDD" id="cd00383">
    <property type="entry name" value="trans_reg_C"/>
    <property type="match status" value="1"/>
</dbReference>
<dbReference type="CDD" id="cd17623">
    <property type="entry name" value="REC_OmpR_CpxR"/>
    <property type="match status" value="1"/>
</dbReference>
<dbReference type="PROSITE" id="PS51755">
    <property type="entry name" value="OMPR_PHOB"/>
    <property type="match status" value="1"/>
</dbReference>
<feature type="modified residue" description="4-aspartylphosphate" evidence="8">
    <location>
        <position position="52"/>
    </location>
</feature>
<gene>
    <name evidence="12" type="ORF">A2140_01150</name>
</gene>
<dbReference type="InterPro" id="IPR058124">
    <property type="entry name" value="CpxR-like_REC"/>
</dbReference>
<keyword evidence="6 9" id="KW-0238">DNA-binding</keyword>
<dbReference type="PANTHER" id="PTHR48111">
    <property type="entry name" value="REGULATOR OF RPOS"/>
    <property type="match status" value="1"/>
</dbReference>
<accession>A0A1F6T3L4</accession>
<sequence>MSRILLADDDAELTEMLSEYLAGEGFSVDTVHDGESALARAGRGDIDLLVLDVMMPKKNGFDVLRDLRAHSLLPVLMLTARDEDVDSIIGLELGADDYLPKPCNPRVLVARIRAILRRAGGETSSASDVGTTPALTVGDVELHTGTRRVTRGGEPMVLTSTEYAVVEALLREAGRVVSKADLSERALGRKLMRYDRSLDMHVSALRRKLGPLPGGEERIKTVRGVGYQYVRS</sequence>
<organism evidence="12 13">
    <name type="scientific">Candidatus Muproteobacteria bacterium RBG_16_62_13</name>
    <dbReference type="NCBI Taxonomy" id="1817756"/>
    <lineage>
        <taxon>Bacteria</taxon>
        <taxon>Pseudomonadati</taxon>
        <taxon>Pseudomonadota</taxon>
        <taxon>Candidatus Muproteobacteria</taxon>
    </lineage>
</organism>
<dbReference type="Proteomes" id="UP000178379">
    <property type="component" value="Unassembled WGS sequence"/>
</dbReference>
<evidence type="ECO:0000313" key="13">
    <source>
        <dbReference type="Proteomes" id="UP000178379"/>
    </source>
</evidence>
<evidence type="ECO:0000256" key="9">
    <source>
        <dbReference type="PROSITE-ProRule" id="PRU01091"/>
    </source>
</evidence>